<gene>
    <name evidence="7" type="ORF">ACFFLI_08125</name>
</gene>
<evidence type="ECO:0000256" key="3">
    <source>
        <dbReference type="ARBA" id="ARBA00022692"/>
    </source>
</evidence>
<organism evidence="7 8">
    <name type="scientific">Lactiplantibacillus modestisalitolerans</name>
    <dbReference type="NCBI Taxonomy" id="1457219"/>
    <lineage>
        <taxon>Bacteria</taxon>
        <taxon>Bacillati</taxon>
        <taxon>Bacillota</taxon>
        <taxon>Bacilli</taxon>
        <taxon>Lactobacillales</taxon>
        <taxon>Lactobacillaceae</taxon>
        <taxon>Lactiplantibacillus</taxon>
    </lineage>
</organism>
<keyword evidence="5 6" id="KW-0472">Membrane</keyword>
<dbReference type="PIRSF" id="PIRSF006060">
    <property type="entry name" value="AA_transporter"/>
    <property type="match status" value="1"/>
</dbReference>
<feature type="transmembrane region" description="Helical" evidence="6">
    <location>
        <begin position="380"/>
        <end position="399"/>
    </location>
</feature>
<feature type="transmembrane region" description="Helical" evidence="6">
    <location>
        <begin position="259"/>
        <end position="283"/>
    </location>
</feature>
<evidence type="ECO:0000313" key="7">
    <source>
        <dbReference type="EMBL" id="MFB9769828.1"/>
    </source>
</evidence>
<dbReference type="Proteomes" id="UP001589691">
    <property type="component" value="Unassembled WGS sequence"/>
</dbReference>
<protein>
    <submittedName>
        <fullName evidence="7">Amino acid permease</fullName>
    </submittedName>
</protein>
<feature type="transmembrane region" description="Helical" evidence="6">
    <location>
        <begin position="160"/>
        <end position="179"/>
    </location>
</feature>
<feature type="transmembrane region" description="Helical" evidence="6">
    <location>
        <begin position="353"/>
        <end position="374"/>
    </location>
</feature>
<name>A0ABV5WVX5_9LACO</name>
<evidence type="ECO:0000256" key="6">
    <source>
        <dbReference type="SAM" id="Phobius"/>
    </source>
</evidence>
<dbReference type="Gene3D" id="1.20.1740.10">
    <property type="entry name" value="Amino acid/polyamine transporter I"/>
    <property type="match status" value="1"/>
</dbReference>
<feature type="transmembrane region" description="Helical" evidence="6">
    <location>
        <begin position="439"/>
        <end position="459"/>
    </location>
</feature>
<dbReference type="RefSeq" id="WP_137641549.1">
    <property type="nucleotide sequence ID" value="NZ_BJEA01000001.1"/>
</dbReference>
<dbReference type="InterPro" id="IPR002293">
    <property type="entry name" value="AA/rel_permease1"/>
</dbReference>
<comment type="subcellular location">
    <subcellularLocation>
        <location evidence="1">Membrane</location>
        <topology evidence="1">Multi-pass membrane protein</topology>
    </subcellularLocation>
</comment>
<dbReference type="Pfam" id="PF13520">
    <property type="entry name" value="AA_permease_2"/>
    <property type="match status" value="1"/>
</dbReference>
<feature type="transmembrane region" description="Helical" evidence="6">
    <location>
        <begin position="60"/>
        <end position="80"/>
    </location>
</feature>
<keyword evidence="2" id="KW-0813">Transport</keyword>
<feature type="transmembrane region" description="Helical" evidence="6">
    <location>
        <begin position="303"/>
        <end position="332"/>
    </location>
</feature>
<feature type="transmembrane region" description="Helical" evidence="6">
    <location>
        <begin position="133"/>
        <end position="153"/>
    </location>
</feature>
<keyword evidence="4 6" id="KW-1133">Transmembrane helix</keyword>
<dbReference type="PANTHER" id="PTHR43243">
    <property type="entry name" value="INNER MEMBRANE TRANSPORTER YGJI-RELATED"/>
    <property type="match status" value="1"/>
</dbReference>
<comment type="caution">
    <text evidence="7">The sequence shown here is derived from an EMBL/GenBank/DDBJ whole genome shotgun (WGS) entry which is preliminary data.</text>
</comment>
<dbReference type="EMBL" id="JBHLZY010000020">
    <property type="protein sequence ID" value="MFB9769828.1"/>
    <property type="molecule type" value="Genomic_DNA"/>
</dbReference>
<keyword evidence="8" id="KW-1185">Reference proteome</keyword>
<reference evidence="7 8" key="1">
    <citation type="submission" date="2024-09" db="EMBL/GenBank/DDBJ databases">
        <authorList>
            <person name="Sun Q."/>
            <person name="Mori K."/>
        </authorList>
    </citation>
    <scope>NUCLEOTIDE SEQUENCE [LARGE SCALE GENOMIC DNA]</scope>
    <source>
        <strain evidence="7 8">TBRC 4576</strain>
    </source>
</reference>
<feature type="transmembrane region" description="Helical" evidence="6">
    <location>
        <begin position="29"/>
        <end position="54"/>
    </location>
</feature>
<proteinExistence type="predicted"/>
<dbReference type="PANTHER" id="PTHR43243:SF4">
    <property type="entry name" value="CATIONIC AMINO ACID TRANSPORTER 4"/>
    <property type="match status" value="1"/>
</dbReference>
<evidence type="ECO:0000256" key="2">
    <source>
        <dbReference type="ARBA" id="ARBA00022448"/>
    </source>
</evidence>
<feature type="transmembrane region" description="Helical" evidence="6">
    <location>
        <begin position="411"/>
        <end position="433"/>
    </location>
</feature>
<evidence type="ECO:0000256" key="4">
    <source>
        <dbReference type="ARBA" id="ARBA00022989"/>
    </source>
</evidence>
<accession>A0ABV5WVX5</accession>
<evidence type="ECO:0000256" key="5">
    <source>
        <dbReference type="ARBA" id="ARBA00023136"/>
    </source>
</evidence>
<keyword evidence="3 6" id="KW-0812">Transmembrane</keyword>
<sequence length="475" mass="51099">MKESRRLLLKKPVNPANFNKSGLAKSLNAFSLTMMGVGAIVGSGIFITPGIIAAKYAGPAAMLSFVIAAVVCSLAALCYAEFSSTIPLAGSAYTYVYTVFGEFMAWILGWSLISEYLFAVSSVAVSWSSYFQNLLSGFGIQLPAFLSAAAGTAGAPHAGFNLIAFIVVLAISLLLVGGVQESTQVNSIMVIVKIAVIVLFIGVAIFFVRPANFHPFLPHGVHGLFKGASLAFYAYIGFDAVSTASEEVKNPKHDMPIGIIGSLIVASILYVAMAAVLVGVVHYTKLNVGDPVAYALGVINQNWAAGIVSLGAVVGMTTVLIVMLYGGTRLLFAISRDGLLPKAFRTLNPHTKVPVKSTWIFGIIASVFAAVIPLDKIAELVNIGTLFAFAMVSIGVIFLRKHETLQQINSSFKVPFYPVLPVISFLACLYLMINLQIFTWHMFVIWTAIGIVIYFLYSYRHSRLRAGLREHESES</sequence>
<feature type="transmembrane region" description="Helical" evidence="6">
    <location>
        <begin position="185"/>
        <end position="208"/>
    </location>
</feature>
<evidence type="ECO:0000256" key="1">
    <source>
        <dbReference type="ARBA" id="ARBA00004141"/>
    </source>
</evidence>
<evidence type="ECO:0000313" key="8">
    <source>
        <dbReference type="Proteomes" id="UP001589691"/>
    </source>
</evidence>